<evidence type="ECO:0000256" key="3">
    <source>
        <dbReference type="ARBA" id="ARBA00022448"/>
    </source>
</evidence>
<proteinExistence type="inferred from homology"/>
<dbReference type="AlphaFoldDB" id="A0A852VNW7"/>
<evidence type="ECO:0000313" key="9">
    <source>
        <dbReference type="Proteomes" id="UP000564385"/>
    </source>
</evidence>
<gene>
    <name evidence="8" type="ORF">HDF08_003388</name>
</gene>
<dbReference type="InterPro" id="IPR051906">
    <property type="entry name" value="TolC-like"/>
</dbReference>
<keyword evidence="4" id="KW-1134">Transmembrane beta strand</keyword>
<dbReference type="PANTHER" id="PTHR30026:SF20">
    <property type="entry name" value="OUTER MEMBRANE PROTEIN TOLC"/>
    <property type="match status" value="1"/>
</dbReference>
<comment type="subcellular location">
    <subcellularLocation>
        <location evidence="1">Cell outer membrane</location>
    </subcellularLocation>
</comment>
<evidence type="ECO:0000256" key="7">
    <source>
        <dbReference type="ARBA" id="ARBA00023237"/>
    </source>
</evidence>
<evidence type="ECO:0000256" key="6">
    <source>
        <dbReference type="ARBA" id="ARBA00023136"/>
    </source>
</evidence>
<keyword evidence="3" id="KW-0813">Transport</keyword>
<dbReference type="GO" id="GO:0015562">
    <property type="term" value="F:efflux transmembrane transporter activity"/>
    <property type="evidence" value="ECO:0007669"/>
    <property type="project" value="InterPro"/>
</dbReference>
<comment type="similarity">
    <text evidence="2">Belongs to the outer membrane factor (OMF) (TC 1.B.17) family.</text>
</comment>
<sequence>MKAQTGISREAKTRLWAAVWTAALILSVPLAIAQSQGAQTQNVDLPPAPVPNIVKLPGGVVVEQGTAGALPLSLDDAIARGEKRNLQMLLVIQNERAVRGQVLTVENSLLPSLTAKGAVEAQEINLAAQGFKASSLAGFGLAPGTFNEIVKVNTASAQLSLNQQLFNVPAYYLFRSAQQAVKAANLTTLNQLGNVTLSVGTQYLLALADASQIANAQALEKADEVAYQQAKASHEAGVGTNLDELRARVQLQTQQQALINDENAFAKDKIALNRLIGLPADQEIALTDTAPYAEFAQLPLEDAKNLAFQRRKDLLSLQAQLEVAAKARKAVRAERLPVVSFDGYYGVLGEIGSLYHGVFAATGKVSVPVFQEGQLRGEREVADAQVTGLKQQIDSLRVTIEQQIRAAMLDVQSSNDLVKVAKSNVDLATQELQDATDRFSAGVDDNLPVVQAQATLAAAQSRLVDTLYQYNQSKLQLARNTGVVETQYKVYLGR</sequence>
<keyword evidence="7" id="KW-0998">Cell outer membrane</keyword>
<dbReference type="GO" id="GO:0015288">
    <property type="term" value="F:porin activity"/>
    <property type="evidence" value="ECO:0007669"/>
    <property type="project" value="TreeGrafter"/>
</dbReference>
<protein>
    <submittedName>
        <fullName evidence="8">Outer membrane protein TolC</fullName>
    </submittedName>
</protein>
<keyword evidence="5" id="KW-0812">Transmembrane</keyword>
<evidence type="ECO:0000256" key="1">
    <source>
        <dbReference type="ARBA" id="ARBA00004442"/>
    </source>
</evidence>
<dbReference type="SUPFAM" id="SSF56954">
    <property type="entry name" value="Outer membrane efflux proteins (OEP)"/>
    <property type="match status" value="1"/>
</dbReference>
<dbReference type="InterPro" id="IPR003423">
    <property type="entry name" value="OMP_efflux"/>
</dbReference>
<comment type="caution">
    <text evidence="8">The sequence shown here is derived from an EMBL/GenBank/DDBJ whole genome shotgun (WGS) entry which is preliminary data.</text>
</comment>
<dbReference type="GO" id="GO:1990281">
    <property type="term" value="C:efflux pump complex"/>
    <property type="evidence" value="ECO:0007669"/>
    <property type="project" value="TreeGrafter"/>
</dbReference>
<name>A0A852VNW7_9BACT</name>
<accession>A0A852VNW7</accession>
<organism evidence="8 9">
    <name type="scientific">Tunturiibacter lichenicola</name>
    <dbReference type="NCBI Taxonomy" id="2051959"/>
    <lineage>
        <taxon>Bacteria</taxon>
        <taxon>Pseudomonadati</taxon>
        <taxon>Acidobacteriota</taxon>
        <taxon>Terriglobia</taxon>
        <taxon>Terriglobales</taxon>
        <taxon>Acidobacteriaceae</taxon>
        <taxon>Tunturiibacter</taxon>
    </lineage>
</organism>
<keyword evidence="6" id="KW-0472">Membrane</keyword>
<dbReference type="EMBL" id="JACCCU010000002">
    <property type="protein sequence ID" value="NYF91286.1"/>
    <property type="molecule type" value="Genomic_DNA"/>
</dbReference>
<evidence type="ECO:0000256" key="5">
    <source>
        <dbReference type="ARBA" id="ARBA00022692"/>
    </source>
</evidence>
<dbReference type="Gene3D" id="1.20.1600.10">
    <property type="entry name" value="Outer membrane efflux proteins (OEP)"/>
    <property type="match status" value="1"/>
</dbReference>
<evidence type="ECO:0000313" key="8">
    <source>
        <dbReference type="EMBL" id="NYF91286.1"/>
    </source>
</evidence>
<evidence type="ECO:0000256" key="2">
    <source>
        <dbReference type="ARBA" id="ARBA00007613"/>
    </source>
</evidence>
<dbReference type="GO" id="GO:0009279">
    <property type="term" value="C:cell outer membrane"/>
    <property type="evidence" value="ECO:0007669"/>
    <property type="project" value="UniProtKB-SubCell"/>
</dbReference>
<evidence type="ECO:0000256" key="4">
    <source>
        <dbReference type="ARBA" id="ARBA00022452"/>
    </source>
</evidence>
<dbReference type="Pfam" id="PF02321">
    <property type="entry name" value="OEP"/>
    <property type="match status" value="2"/>
</dbReference>
<dbReference type="Proteomes" id="UP000564385">
    <property type="component" value="Unassembled WGS sequence"/>
</dbReference>
<dbReference type="PANTHER" id="PTHR30026">
    <property type="entry name" value="OUTER MEMBRANE PROTEIN TOLC"/>
    <property type="match status" value="1"/>
</dbReference>
<reference evidence="8 9" key="1">
    <citation type="submission" date="2020-07" db="EMBL/GenBank/DDBJ databases">
        <title>Genomic Encyclopedia of Type Strains, Phase IV (KMG-V): Genome sequencing to study the core and pangenomes of soil and plant-associated prokaryotes.</title>
        <authorList>
            <person name="Whitman W."/>
        </authorList>
    </citation>
    <scope>NUCLEOTIDE SEQUENCE [LARGE SCALE GENOMIC DNA]</scope>
    <source>
        <strain evidence="8 9">M8UP22</strain>
    </source>
</reference>